<evidence type="ECO:0000313" key="1">
    <source>
        <dbReference type="EMBL" id="KAJ3499668.1"/>
    </source>
</evidence>
<reference evidence="1" key="1">
    <citation type="submission" date="2022-07" db="EMBL/GenBank/DDBJ databases">
        <title>Genome Sequence of Lecanicillium saksenae.</title>
        <authorList>
            <person name="Buettner E."/>
        </authorList>
    </citation>
    <scope>NUCLEOTIDE SEQUENCE</scope>
    <source>
        <strain evidence="1">VT-O1</strain>
    </source>
</reference>
<proteinExistence type="predicted"/>
<keyword evidence="2" id="KW-1185">Reference proteome</keyword>
<evidence type="ECO:0000313" key="2">
    <source>
        <dbReference type="Proteomes" id="UP001148737"/>
    </source>
</evidence>
<name>A0ACC1R810_9HYPO</name>
<dbReference type="Proteomes" id="UP001148737">
    <property type="component" value="Unassembled WGS sequence"/>
</dbReference>
<accession>A0ACC1R810</accession>
<sequence>MMSSPNIIQIEQVASTLKSVFGWLQPSFTIQQNKTATNNHVFIVELAQPLQSDLIAEGRPRPFISAIPAGTSRLVMRVPKRDNNVEDSIRIKNEVAFLVLAREALATAEANLVPRVFYWEDDDAADRDTSVCQSYIIEEFKSGETISFADFKALSYHDKQSICDQLAHVVAAWQSFELPASVRGYGGLTFDNNGTFSSTKNIFRTGGPFSTYSEYLKATIRWQLENSEHVEAINGWRTVADAPDLRKRIDAFIDQGLDTLLDTLPRYKLSLVHGDLTLPNLLFDRSNNKLTAVIDFDFGHIGAPITEFLYSFPEFDGLLSGVADTQEGLRDHMLHQPCGQNWPDESIGGAWQKALLDHGASVPATIDGSDTISNVWWFAQELLYFHWLVPRAVNSMSEETKRKKLRSSAETIQTYLRLWGY</sequence>
<organism evidence="1 2">
    <name type="scientific">Lecanicillium saksenae</name>
    <dbReference type="NCBI Taxonomy" id="468837"/>
    <lineage>
        <taxon>Eukaryota</taxon>
        <taxon>Fungi</taxon>
        <taxon>Dikarya</taxon>
        <taxon>Ascomycota</taxon>
        <taxon>Pezizomycotina</taxon>
        <taxon>Sordariomycetes</taxon>
        <taxon>Hypocreomycetidae</taxon>
        <taxon>Hypocreales</taxon>
        <taxon>Cordycipitaceae</taxon>
        <taxon>Lecanicillium</taxon>
    </lineage>
</organism>
<gene>
    <name evidence="1" type="ORF">NLG97_g134</name>
</gene>
<protein>
    <submittedName>
        <fullName evidence="1">Uncharacterized protein</fullName>
    </submittedName>
</protein>
<dbReference type="EMBL" id="JANAKD010000004">
    <property type="protein sequence ID" value="KAJ3499668.1"/>
    <property type="molecule type" value="Genomic_DNA"/>
</dbReference>
<comment type="caution">
    <text evidence="1">The sequence shown here is derived from an EMBL/GenBank/DDBJ whole genome shotgun (WGS) entry which is preliminary data.</text>
</comment>